<organism evidence="1 2">
    <name type="scientific">Polyplax serrata</name>
    <name type="common">Common mouse louse</name>
    <dbReference type="NCBI Taxonomy" id="468196"/>
    <lineage>
        <taxon>Eukaryota</taxon>
        <taxon>Metazoa</taxon>
        <taxon>Ecdysozoa</taxon>
        <taxon>Arthropoda</taxon>
        <taxon>Hexapoda</taxon>
        <taxon>Insecta</taxon>
        <taxon>Pterygota</taxon>
        <taxon>Neoptera</taxon>
        <taxon>Paraneoptera</taxon>
        <taxon>Psocodea</taxon>
        <taxon>Troctomorpha</taxon>
        <taxon>Phthiraptera</taxon>
        <taxon>Anoplura</taxon>
        <taxon>Polyplacidae</taxon>
        <taxon>Polyplax</taxon>
    </lineage>
</organism>
<reference evidence="1 2" key="1">
    <citation type="submission" date="2023-09" db="EMBL/GenBank/DDBJ databases">
        <title>Genomes of two closely related lineages of the louse Polyplax serrata with different host specificities.</title>
        <authorList>
            <person name="Martinu J."/>
            <person name="Tarabai H."/>
            <person name="Stefka J."/>
            <person name="Hypsa V."/>
        </authorList>
    </citation>
    <scope>NUCLEOTIDE SEQUENCE [LARGE SCALE GENOMIC DNA]</scope>
    <source>
        <strain evidence="1">98ZLc_SE</strain>
    </source>
</reference>
<dbReference type="EMBL" id="JAWJWF010000007">
    <property type="protein sequence ID" value="KAK6630819.1"/>
    <property type="molecule type" value="Genomic_DNA"/>
</dbReference>
<evidence type="ECO:0000313" key="2">
    <source>
        <dbReference type="Proteomes" id="UP001359485"/>
    </source>
</evidence>
<keyword evidence="2" id="KW-1185">Reference proteome</keyword>
<accession>A0ABR1AYQ7</accession>
<protein>
    <submittedName>
        <fullName evidence="1">Uncharacterized protein</fullName>
    </submittedName>
</protein>
<comment type="caution">
    <text evidence="1">The sequence shown here is derived from an EMBL/GenBank/DDBJ whole genome shotgun (WGS) entry which is preliminary data.</text>
</comment>
<gene>
    <name evidence="1" type="ORF">RUM44_002989</name>
</gene>
<proteinExistence type="predicted"/>
<name>A0ABR1AYQ7_POLSC</name>
<sequence>MWQNYASDQQNGTITKQKFTSCLSGRNEAIAKEGNRGIAASWWPNADLPIPEYPGLDRTQNGPMALQLVLQNGPIALLSFHLVLDELKEYDIDGHR</sequence>
<dbReference type="Proteomes" id="UP001359485">
    <property type="component" value="Unassembled WGS sequence"/>
</dbReference>
<evidence type="ECO:0000313" key="1">
    <source>
        <dbReference type="EMBL" id="KAK6630819.1"/>
    </source>
</evidence>